<organism evidence="1 2">
    <name type="scientific">Pseudonocardia autotrophica</name>
    <name type="common">Amycolata autotrophica</name>
    <name type="synonym">Nocardia autotrophica</name>
    <dbReference type="NCBI Taxonomy" id="2074"/>
    <lineage>
        <taxon>Bacteria</taxon>
        <taxon>Bacillati</taxon>
        <taxon>Actinomycetota</taxon>
        <taxon>Actinomycetes</taxon>
        <taxon>Pseudonocardiales</taxon>
        <taxon>Pseudonocardiaceae</taxon>
        <taxon>Pseudonocardia</taxon>
    </lineage>
</organism>
<comment type="caution">
    <text evidence="1">The sequence shown here is derived from an EMBL/GenBank/DDBJ whole genome shotgun (WGS) entry which is preliminary data.</text>
</comment>
<keyword evidence="2" id="KW-1185">Reference proteome</keyword>
<evidence type="ECO:0000313" key="2">
    <source>
        <dbReference type="Proteomes" id="UP000194360"/>
    </source>
</evidence>
<gene>
    <name evidence="1" type="ORF">BG845_05596</name>
</gene>
<reference evidence="1 2" key="1">
    <citation type="submission" date="2016-09" db="EMBL/GenBank/DDBJ databases">
        <title>Pseudonocardia autotrophica DSM535, a candidate organism with high potential of specific P450 cytochromes.</title>
        <authorList>
            <person name="Grumaz C."/>
            <person name="Vainshtein Y."/>
            <person name="Kirstahler P."/>
            <person name="Sohn K."/>
        </authorList>
    </citation>
    <scope>NUCLEOTIDE SEQUENCE [LARGE SCALE GENOMIC DNA]</scope>
    <source>
        <strain evidence="1 2">DSM 535</strain>
    </source>
</reference>
<protein>
    <submittedName>
        <fullName evidence="1">Uncharacterized protein</fullName>
    </submittedName>
</protein>
<name>A0A1Y2MLZ3_PSEAH</name>
<dbReference type="STRING" id="2074.BG845_05596"/>
<dbReference type="RefSeq" id="WP_269462858.1">
    <property type="nucleotide sequence ID" value="NZ_AP018920.1"/>
</dbReference>
<dbReference type="EMBL" id="MIGB01000043">
    <property type="protein sequence ID" value="OSY36081.1"/>
    <property type="molecule type" value="Genomic_DNA"/>
</dbReference>
<dbReference type="AlphaFoldDB" id="A0A1Y2MLZ3"/>
<evidence type="ECO:0000313" key="1">
    <source>
        <dbReference type="EMBL" id="OSY36081.1"/>
    </source>
</evidence>
<accession>A0A1Y2MLZ3</accession>
<dbReference type="Proteomes" id="UP000194360">
    <property type="component" value="Unassembled WGS sequence"/>
</dbReference>
<proteinExistence type="predicted"/>
<sequence>MTGRDRDAEHAIDQAEWVRDHELDDRAEHRYERHLFGDNQ</sequence>